<dbReference type="HOGENOM" id="CLU_1489981_0_0_1"/>
<dbReference type="InterPro" id="IPR036047">
    <property type="entry name" value="F-box-like_dom_sf"/>
</dbReference>
<dbReference type="Proteomes" id="UP000012065">
    <property type="component" value="Unassembled WGS sequence"/>
</dbReference>
<gene>
    <name evidence="2" type="ORF">BN14_08743</name>
</gene>
<protein>
    <recommendedName>
        <fullName evidence="1">F-box domain-containing protein</fullName>
    </recommendedName>
</protein>
<dbReference type="InterPro" id="IPR001810">
    <property type="entry name" value="F-box_dom"/>
</dbReference>
<name>M5C5T1_THACB</name>
<dbReference type="Gene3D" id="1.20.1280.50">
    <property type="match status" value="1"/>
</dbReference>
<reference evidence="2 3" key="1">
    <citation type="journal article" date="2013" name="J. Biotechnol.">
        <title>Establishment and interpretation of the genome sequence of the phytopathogenic fungus Rhizoctonia solani AG1-IB isolate 7/3/14.</title>
        <authorList>
            <person name="Wibberg D.W."/>
            <person name="Jelonek L.J."/>
            <person name="Rupp O.R."/>
            <person name="Hennig M.H."/>
            <person name="Eikmeyer F.E."/>
            <person name="Goesmann A.G."/>
            <person name="Hartmann A.H."/>
            <person name="Borriss R.B."/>
            <person name="Grosch R.G."/>
            <person name="Puehler A.P."/>
            <person name="Schlueter A.S."/>
        </authorList>
    </citation>
    <scope>NUCLEOTIDE SEQUENCE [LARGE SCALE GENOMIC DNA]</scope>
    <source>
        <strain evidence="3">AG1-IB / isolate 7/3/14</strain>
    </source>
</reference>
<sequence>MLPILSALRSFVNMLKPPSRCLLEILSDEIMIQILHFCNYQEILRFAMTCKRCYLLVMTTTSLQLHLELESNGLEIAPGSAEANSNYALILEELRRYHNAWLDLNLDGPHEKTMSGQMVKWRLNQGHYTIVHLGGAALFGPRSLNSVPLSNPNFGEDITYDQPFHEFYVDRAQDLVVLADI</sequence>
<dbReference type="Pfam" id="PF00646">
    <property type="entry name" value="F-box"/>
    <property type="match status" value="1"/>
</dbReference>
<accession>M5C5T1</accession>
<dbReference type="SUPFAM" id="SSF81383">
    <property type="entry name" value="F-box domain"/>
    <property type="match status" value="1"/>
</dbReference>
<organism evidence="2 3">
    <name type="scientific">Thanatephorus cucumeris (strain AG1-IB / isolate 7/3/14)</name>
    <name type="common">Lettuce bottom rot fungus</name>
    <name type="synonym">Rhizoctonia solani</name>
    <dbReference type="NCBI Taxonomy" id="1108050"/>
    <lineage>
        <taxon>Eukaryota</taxon>
        <taxon>Fungi</taxon>
        <taxon>Dikarya</taxon>
        <taxon>Basidiomycota</taxon>
        <taxon>Agaricomycotina</taxon>
        <taxon>Agaricomycetes</taxon>
        <taxon>Cantharellales</taxon>
        <taxon>Ceratobasidiaceae</taxon>
        <taxon>Rhizoctonia</taxon>
        <taxon>Rhizoctonia solani AG-1</taxon>
    </lineage>
</organism>
<comment type="caution">
    <text evidence="2">The sequence shown here is derived from an EMBL/GenBank/DDBJ whole genome shotgun (WGS) entry which is preliminary data.</text>
</comment>
<feature type="domain" description="F-box" evidence="1">
    <location>
        <begin position="25"/>
        <end position="57"/>
    </location>
</feature>
<proteinExistence type="predicted"/>
<evidence type="ECO:0000313" key="2">
    <source>
        <dbReference type="EMBL" id="CCO34639.1"/>
    </source>
</evidence>
<dbReference type="AlphaFoldDB" id="M5C5T1"/>
<dbReference type="CDD" id="cd09917">
    <property type="entry name" value="F-box_SF"/>
    <property type="match status" value="1"/>
</dbReference>
<evidence type="ECO:0000259" key="1">
    <source>
        <dbReference type="Pfam" id="PF00646"/>
    </source>
</evidence>
<evidence type="ECO:0000313" key="3">
    <source>
        <dbReference type="Proteomes" id="UP000012065"/>
    </source>
</evidence>
<dbReference type="EMBL" id="CAOJ01013413">
    <property type="protein sequence ID" value="CCO34639.1"/>
    <property type="molecule type" value="Genomic_DNA"/>
</dbReference>